<dbReference type="PANTHER" id="PTHR43737">
    <property type="entry name" value="BLL7424 PROTEIN"/>
    <property type="match status" value="1"/>
</dbReference>
<proteinExistence type="predicted"/>
<name>A0A4U1IEM4_9BACT</name>
<comment type="caution">
    <text evidence="1">The sequence shown here is derived from an EMBL/GenBank/DDBJ whole genome shotgun (WGS) entry which is preliminary data.</text>
</comment>
<dbReference type="InterPro" id="IPR010869">
    <property type="entry name" value="DUF1501"/>
</dbReference>
<dbReference type="Pfam" id="PF07394">
    <property type="entry name" value="DUF1501"/>
    <property type="match status" value="1"/>
</dbReference>
<dbReference type="PANTHER" id="PTHR43737:SF1">
    <property type="entry name" value="DUF1501 DOMAIN-CONTAINING PROTEIN"/>
    <property type="match status" value="1"/>
</dbReference>
<dbReference type="RefSeq" id="WP_136936388.1">
    <property type="nucleotide sequence ID" value="NZ_SSMQ01000139.1"/>
</dbReference>
<gene>
    <name evidence="1" type="ORF">E8A74_50485</name>
</gene>
<dbReference type="InterPro" id="IPR017850">
    <property type="entry name" value="Alkaline_phosphatase_core_sf"/>
</dbReference>
<evidence type="ECO:0000313" key="2">
    <source>
        <dbReference type="Proteomes" id="UP000309215"/>
    </source>
</evidence>
<protein>
    <submittedName>
        <fullName evidence="1">DUF1501 domain-containing protein</fullName>
    </submittedName>
</protein>
<keyword evidence="2" id="KW-1185">Reference proteome</keyword>
<dbReference type="OrthoDB" id="127333at2"/>
<dbReference type="AlphaFoldDB" id="A0A4U1IEM4"/>
<evidence type="ECO:0000313" key="1">
    <source>
        <dbReference type="EMBL" id="TKC92101.1"/>
    </source>
</evidence>
<dbReference type="Proteomes" id="UP000309215">
    <property type="component" value="Unassembled WGS sequence"/>
</dbReference>
<reference evidence="1 2" key="1">
    <citation type="submission" date="2019-04" db="EMBL/GenBank/DDBJ databases">
        <authorList>
            <person name="Li Y."/>
            <person name="Wang J."/>
        </authorList>
    </citation>
    <scope>NUCLEOTIDE SEQUENCE [LARGE SCALE GENOMIC DNA]</scope>
    <source>
        <strain evidence="1 2">DSM 14668</strain>
    </source>
</reference>
<dbReference type="PROSITE" id="PS51318">
    <property type="entry name" value="TAT"/>
    <property type="match status" value="1"/>
</dbReference>
<dbReference type="EMBL" id="SSMQ01000139">
    <property type="protein sequence ID" value="TKC92101.1"/>
    <property type="molecule type" value="Genomic_DNA"/>
</dbReference>
<dbReference type="InterPro" id="IPR006311">
    <property type="entry name" value="TAT_signal"/>
</dbReference>
<dbReference type="SUPFAM" id="SSF53649">
    <property type="entry name" value="Alkaline phosphatase-like"/>
    <property type="match status" value="1"/>
</dbReference>
<sequence length="428" mass="45525">METQDTPVTIDRRRLLHAGLGGLGAWLAGRWITAPEARADEANVAPTKPRADACIVLWMNGGPSHVDTFDPKPGTKEAGPFRAIKTRAKGVSICEHLPRVAAEAQRLAILRGMTSREGSHERARQLGHTGHIPNPTVDHPALGAWVSARRGDPKAELPAFVSLGGPSAGGGFFGRAHGPFVVREPGRPPEDMAYGPGVSAARFDRRRAALAMLEDAFEQETQSAAVAERRAVFAQAARMMRSPAAAAFDVSSEPAAVREAYGDTAFGRGCLAARRLVEVGVPFVEVSLDGWDTHEDNFERTKRLMGVLDPAMSALLRDLAERGKLDRTLVVWMGEFGRTPRLNGRGGRDHHPAAWSAVLAGGGVRGGITLGATDAQGEKVVERPVPVADLFATITSALGLDPLETVSSPGGRPITLTDGGQVVREILL</sequence>
<organism evidence="1 2">
    <name type="scientific">Polyangium fumosum</name>
    <dbReference type="NCBI Taxonomy" id="889272"/>
    <lineage>
        <taxon>Bacteria</taxon>
        <taxon>Pseudomonadati</taxon>
        <taxon>Myxococcota</taxon>
        <taxon>Polyangia</taxon>
        <taxon>Polyangiales</taxon>
        <taxon>Polyangiaceae</taxon>
        <taxon>Polyangium</taxon>
    </lineage>
</organism>
<accession>A0A4U1IEM4</accession>